<evidence type="ECO:0000313" key="1">
    <source>
        <dbReference type="EMBL" id="VFK22645.1"/>
    </source>
</evidence>
<reference evidence="1" key="1">
    <citation type="submission" date="2019-02" db="EMBL/GenBank/DDBJ databases">
        <authorList>
            <person name="Gruber-Vodicka R. H."/>
            <person name="Seah K. B. B."/>
        </authorList>
    </citation>
    <scope>NUCLEOTIDE SEQUENCE</scope>
    <source>
        <strain evidence="1">BECK_BY7</strain>
    </source>
</reference>
<accession>A0A450X042</accession>
<protein>
    <submittedName>
        <fullName evidence="1">Uncharacterized protein</fullName>
    </submittedName>
</protein>
<sequence length="157" mass="17730">MKSPVCRHFDVQSELTKLSSFWGPLYQFHLTKTQSASSVRGEASLERSPPWMHRMHGKRVCQEIQGCRVHDSPTGIVLPDMASFHPCREPLSAGFSVILSRKACAMFRMPEPFLRRFRSTNSPLRAMRQGAGVAYPHFESPQLKQVMQPSISTTALV</sequence>
<gene>
    <name evidence="1" type="ORF">BECKLFY1418C_GA0070996_11238</name>
</gene>
<dbReference type="AlphaFoldDB" id="A0A450X042"/>
<dbReference type="EMBL" id="CAADFN010000123">
    <property type="protein sequence ID" value="VFK22645.1"/>
    <property type="molecule type" value="Genomic_DNA"/>
</dbReference>
<proteinExistence type="predicted"/>
<name>A0A450X042_9GAMM</name>
<organism evidence="1">
    <name type="scientific">Candidatus Kentrum sp. LFY</name>
    <dbReference type="NCBI Taxonomy" id="2126342"/>
    <lineage>
        <taxon>Bacteria</taxon>
        <taxon>Pseudomonadati</taxon>
        <taxon>Pseudomonadota</taxon>
        <taxon>Gammaproteobacteria</taxon>
        <taxon>Candidatus Kentrum</taxon>
    </lineage>
</organism>